<evidence type="ECO:0000259" key="1">
    <source>
        <dbReference type="PROSITE" id="PS50995"/>
    </source>
</evidence>
<evidence type="ECO:0000313" key="3">
    <source>
        <dbReference type="Proteomes" id="UP000276542"/>
    </source>
</evidence>
<dbReference type="InterPro" id="IPR000835">
    <property type="entry name" value="HTH_MarR-typ"/>
</dbReference>
<organism evidence="2 3">
    <name type="scientific">Nocardioides cavernaquae</name>
    <dbReference type="NCBI Taxonomy" id="2321396"/>
    <lineage>
        <taxon>Bacteria</taxon>
        <taxon>Bacillati</taxon>
        <taxon>Actinomycetota</taxon>
        <taxon>Actinomycetes</taxon>
        <taxon>Propionibacteriales</taxon>
        <taxon>Nocardioidaceae</taxon>
        <taxon>Nocardioides</taxon>
    </lineage>
</organism>
<dbReference type="Pfam" id="PF01047">
    <property type="entry name" value="MarR"/>
    <property type="match status" value="1"/>
</dbReference>
<dbReference type="InterPro" id="IPR036388">
    <property type="entry name" value="WH-like_DNA-bd_sf"/>
</dbReference>
<dbReference type="PANTHER" id="PTHR33164">
    <property type="entry name" value="TRANSCRIPTIONAL REGULATOR, MARR FAMILY"/>
    <property type="match status" value="1"/>
</dbReference>
<evidence type="ECO:0000313" key="2">
    <source>
        <dbReference type="EMBL" id="RJS48014.1"/>
    </source>
</evidence>
<keyword evidence="3" id="KW-1185">Reference proteome</keyword>
<dbReference type="PANTHER" id="PTHR33164:SF57">
    <property type="entry name" value="MARR-FAMILY TRANSCRIPTIONAL REGULATOR"/>
    <property type="match status" value="1"/>
</dbReference>
<dbReference type="Gene3D" id="1.10.10.10">
    <property type="entry name" value="Winged helix-like DNA-binding domain superfamily/Winged helix DNA-binding domain"/>
    <property type="match status" value="1"/>
</dbReference>
<dbReference type="Proteomes" id="UP000276542">
    <property type="component" value="Unassembled WGS sequence"/>
</dbReference>
<comment type="caution">
    <text evidence="2">The sequence shown here is derived from an EMBL/GenBank/DDBJ whole genome shotgun (WGS) entry which is preliminary data.</text>
</comment>
<name>A0A3A5HIY1_9ACTN</name>
<dbReference type="InterPro" id="IPR039422">
    <property type="entry name" value="MarR/SlyA-like"/>
</dbReference>
<dbReference type="AlphaFoldDB" id="A0A3A5HIY1"/>
<dbReference type="InterPro" id="IPR036390">
    <property type="entry name" value="WH_DNA-bd_sf"/>
</dbReference>
<feature type="domain" description="HTH marR-type" evidence="1">
    <location>
        <begin position="107"/>
        <end position="236"/>
    </location>
</feature>
<dbReference type="PROSITE" id="PS50995">
    <property type="entry name" value="HTH_MARR_2"/>
    <property type="match status" value="1"/>
</dbReference>
<reference evidence="3" key="1">
    <citation type="submission" date="2018-09" db="EMBL/GenBank/DDBJ databases">
        <authorList>
            <person name="Zhu H."/>
        </authorList>
    </citation>
    <scope>NUCLEOTIDE SEQUENCE [LARGE SCALE GENOMIC DNA]</scope>
    <source>
        <strain evidence="3">K1W22B-1</strain>
    </source>
</reference>
<accession>A0A3A5HIY1</accession>
<dbReference type="GO" id="GO:0003700">
    <property type="term" value="F:DNA-binding transcription factor activity"/>
    <property type="evidence" value="ECO:0007669"/>
    <property type="project" value="InterPro"/>
</dbReference>
<dbReference type="SMART" id="SM00347">
    <property type="entry name" value="HTH_MARR"/>
    <property type="match status" value="1"/>
</dbReference>
<protein>
    <submittedName>
        <fullName evidence="2">MarR family transcriptional regulator</fullName>
    </submittedName>
</protein>
<sequence length="260" mass="27702">MTIATCSGTNSAGMAGGVAPETWGCGRRAGSRRTAARDRCCTGTTLGDGTRRARPVSGPVVCFAALPQCLQRFGNISCKTWGLPAIGDPQSANEDMVQPKNTNDVIEQQLFKLMRRSNAIHVTTASGEVELERSSYGILCLLADEGPQRLGAIAGAFHLDPSTVTRQAQTVVRLGLAEKAPDPDDRRATVLSLTKIGRESIAAVRTFRRQALDLLLGDWSGTELETFAALLGKFNGTIDRWESGALPPEISEHPLGKPGS</sequence>
<dbReference type="SUPFAM" id="SSF46785">
    <property type="entry name" value="Winged helix' DNA-binding domain"/>
    <property type="match status" value="1"/>
</dbReference>
<dbReference type="GO" id="GO:0006950">
    <property type="term" value="P:response to stress"/>
    <property type="evidence" value="ECO:0007669"/>
    <property type="project" value="TreeGrafter"/>
</dbReference>
<proteinExistence type="predicted"/>
<gene>
    <name evidence="2" type="ORF">D4739_16260</name>
</gene>
<dbReference type="OrthoDB" id="122135at2"/>
<dbReference type="EMBL" id="QYRP01000002">
    <property type="protein sequence ID" value="RJS48014.1"/>
    <property type="molecule type" value="Genomic_DNA"/>
</dbReference>